<dbReference type="InterPro" id="IPR008271">
    <property type="entry name" value="Ser/Thr_kinase_AS"/>
</dbReference>
<keyword evidence="6" id="KW-0732">Signal</keyword>
<dbReference type="GO" id="GO:0004674">
    <property type="term" value="F:protein serine/threonine kinase activity"/>
    <property type="evidence" value="ECO:0007669"/>
    <property type="project" value="UniProtKB-KW"/>
</dbReference>
<evidence type="ECO:0000256" key="13">
    <source>
        <dbReference type="ARBA" id="ARBA00023157"/>
    </source>
</evidence>
<keyword evidence="10 18" id="KW-0067">ATP-binding</keyword>
<dbReference type="InParanoid" id="A0A6P4AD51"/>
<dbReference type="CDD" id="cd14066">
    <property type="entry name" value="STKc_IRAK"/>
    <property type="match status" value="1"/>
</dbReference>
<evidence type="ECO:0000256" key="19">
    <source>
        <dbReference type="SAM" id="MobiDB-lite"/>
    </source>
</evidence>
<dbReference type="FunFam" id="3.30.200.20:FF:000330">
    <property type="entry name" value="G-type lectin S-receptor-like serine/threonine-protein kinase At4g03230"/>
    <property type="match status" value="1"/>
</dbReference>
<evidence type="ECO:0000256" key="12">
    <source>
        <dbReference type="ARBA" id="ARBA00023136"/>
    </source>
</evidence>
<keyword evidence="3 18" id="KW-0723">Serine/threonine-protein kinase</keyword>
<keyword evidence="23" id="KW-1185">Reference proteome</keyword>
<evidence type="ECO:0000259" key="21">
    <source>
        <dbReference type="PROSITE" id="PS50011"/>
    </source>
</evidence>
<sequence length="846" mass="94803">MSNESSRKVVYLLILAYKKENYMYQKPTCSLEIRNFRPTMATKVKALRNGILLLIYSCLCLEGGPYICKAQATDTVQPGQVIQYSDKLLVSADGRFQLGFFNLSDNDPKQGYLGLWLTNDNSEKLWVGNRERPLSGSNANLTLDSNGLLKITHGDEGGGDPIVLNTDQTAAKTSSLILENSGNLKLRELNPNGTIKRVLWESFDNPTNSLLPGMRLGFNHKTRKKWILTSWLSEDVPVPGAFSLEYNETGINDGSSAGELLMRRRGKPYWKNGTALILERLATTTTDSGRYNFTNVSNENESYLEFNSILVLGAQGELHETDSRMVLITDNACSGYSTISGCVQEKLPACRKRNQKFERLMGSYTGTVSGLNSFMDLNWNISTSDCWDRCWKNCSCVGFRPMPANETGCQFWSQGSQFEPDPAGNTPDNYAYVFNSMSNESGLEWWIWVIIALATLLALLLGVFIHLRCKRYQREKIEKEEELMLNQLTISDGVNNAEEIVHDGKKGHDLKLLSFPAIMAATDNFSNENKLGQGGFGPVFKGKLPEGQEIAVKRLSRSSGQGLVEFRNELILIAKLQHMNLVRLLGCCVKGDEKMLIYEYMPNKSLDFFLFDPSKKKLLDWKTRCNIIEGTAQGLLYLHKYSRLRIIHRDLKASNILLDKDMNPKISDFGMARIFGRNDSEANTNRVVGTYGYMSPEYALEGNFSEKSDVYSFGVLLLEIVSGRKTSGFYNPERPMNLVGYAWELWKEDQTKDLIDSSLVDDSSIEPPQILRCIHVGLLCVQENAVDRPTISDVITMLANQSVPLPIPKQVAVPARYHQRIDPNSSSGSKQGNSIASAPITELEGR</sequence>
<keyword evidence="11 20" id="KW-1133">Transmembrane helix</keyword>
<dbReference type="Pfam" id="PF07714">
    <property type="entry name" value="PK_Tyr_Ser-Thr"/>
    <property type="match status" value="1"/>
</dbReference>
<keyword evidence="8 18" id="KW-0547">Nucleotide-binding</keyword>
<dbReference type="InterPro" id="IPR011009">
    <property type="entry name" value="Kinase-like_dom_sf"/>
</dbReference>
<dbReference type="EC" id="2.7.11.1" evidence="18"/>
<dbReference type="SMART" id="SM00220">
    <property type="entry name" value="S_TKc"/>
    <property type="match status" value="1"/>
</dbReference>
<dbReference type="InterPro" id="IPR001480">
    <property type="entry name" value="Bulb-type_lectin_dom"/>
</dbReference>
<evidence type="ECO:0000256" key="18">
    <source>
        <dbReference type="PIRNR" id="PIRNR000641"/>
    </source>
</evidence>
<evidence type="ECO:0000313" key="24">
    <source>
        <dbReference type="RefSeq" id="XP_015892281.4"/>
    </source>
</evidence>
<evidence type="ECO:0000256" key="5">
    <source>
        <dbReference type="ARBA" id="ARBA00022692"/>
    </source>
</evidence>
<dbReference type="PANTHER" id="PTHR27002">
    <property type="entry name" value="RECEPTOR-LIKE SERINE/THREONINE-PROTEIN KINASE SD1-8"/>
    <property type="match status" value="1"/>
</dbReference>
<dbReference type="Gene3D" id="3.30.200.20">
    <property type="entry name" value="Phosphorylase Kinase, domain 1"/>
    <property type="match status" value="1"/>
</dbReference>
<dbReference type="InterPro" id="IPR001245">
    <property type="entry name" value="Ser-Thr/Tyr_kinase_cat_dom"/>
</dbReference>
<gene>
    <name evidence="24" type="primary">LOC107426575</name>
</gene>
<dbReference type="Gene3D" id="1.10.510.10">
    <property type="entry name" value="Transferase(Phosphotransferase) domain 1"/>
    <property type="match status" value="1"/>
</dbReference>
<feature type="transmembrane region" description="Helical" evidence="20">
    <location>
        <begin position="445"/>
        <end position="467"/>
    </location>
</feature>
<evidence type="ECO:0000256" key="6">
    <source>
        <dbReference type="ARBA" id="ARBA00022729"/>
    </source>
</evidence>
<dbReference type="InterPro" id="IPR036426">
    <property type="entry name" value="Bulb-type_lectin_dom_sf"/>
</dbReference>
<dbReference type="PIRSF" id="PIRSF000641">
    <property type="entry name" value="SRK"/>
    <property type="match status" value="1"/>
</dbReference>
<dbReference type="InterPro" id="IPR024171">
    <property type="entry name" value="SRK-like_kinase"/>
</dbReference>
<dbReference type="SUPFAM" id="SSF56112">
    <property type="entry name" value="Protein kinase-like (PK-like)"/>
    <property type="match status" value="1"/>
</dbReference>
<evidence type="ECO:0000256" key="10">
    <source>
        <dbReference type="ARBA" id="ARBA00022840"/>
    </source>
</evidence>
<feature type="compositionally biased region" description="Polar residues" evidence="19">
    <location>
        <begin position="822"/>
        <end position="836"/>
    </location>
</feature>
<evidence type="ECO:0000256" key="15">
    <source>
        <dbReference type="ARBA" id="ARBA00023180"/>
    </source>
</evidence>
<evidence type="ECO:0000256" key="14">
    <source>
        <dbReference type="ARBA" id="ARBA00023170"/>
    </source>
</evidence>
<evidence type="ECO:0000256" key="8">
    <source>
        <dbReference type="ARBA" id="ARBA00022741"/>
    </source>
</evidence>
<comment type="subcellular location">
    <subcellularLocation>
        <location evidence="1">Cell membrane</location>
        <topology evidence="1">Single-pass type I membrane protein</topology>
    </subcellularLocation>
</comment>
<evidence type="ECO:0000256" key="20">
    <source>
        <dbReference type="SAM" id="Phobius"/>
    </source>
</evidence>
<reference evidence="24" key="1">
    <citation type="submission" date="2025-08" db="UniProtKB">
        <authorList>
            <consortium name="RefSeq"/>
        </authorList>
    </citation>
    <scope>IDENTIFICATION</scope>
    <source>
        <tissue evidence="24">Seedling</tissue>
    </source>
</reference>
<evidence type="ECO:0000259" key="22">
    <source>
        <dbReference type="PROSITE" id="PS50927"/>
    </source>
</evidence>
<dbReference type="FunFam" id="1.10.510.10:FF:000060">
    <property type="entry name" value="G-type lectin S-receptor-like serine/threonine-protein kinase"/>
    <property type="match status" value="1"/>
</dbReference>
<protein>
    <recommendedName>
        <fullName evidence="18">Receptor-like serine/threonine-protein kinase</fullName>
        <ecNumber evidence="18">2.7.11.1</ecNumber>
    </recommendedName>
</protein>
<feature type="region of interest" description="Disordered" evidence="19">
    <location>
        <begin position="820"/>
        <end position="846"/>
    </location>
</feature>
<dbReference type="PANTHER" id="PTHR27002:SF926">
    <property type="entry name" value="OS07G0535800 PROTEIN"/>
    <property type="match status" value="1"/>
</dbReference>
<comment type="catalytic activity">
    <reaction evidence="17 18">
        <text>L-seryl-[protein] + ATP = O-phospho-L-seryl-[protein] + ADP + H(+)</text>
        <dbReference type="Rhea" id="RHEA:17989"/>
        <dbReference type="Rhea" id="RHEA-COMP:9863"/>
        <dbReference type="Rhea" id="RHEA-COMP:11604"/>
        <dbReference type="ChEBI" id="CHEBI:15378"/>
        <dbReference type="ChEBI" id="CHEBI:29999"/>
        <dbReference type="ChEBI" id="CHEBI:30616"/>
        <dbReference type="ChEBI" id="CHEBI:83421"/>
        <dbReference type="ChEBI" id="CHEBI:456216"/>
        <dbReference type="EC" id="2.7.11.1"/>
    </reaction>
</comment>
<evidence type="ECO:0000256" key="3">
    <source>
        <dbReference type="ARBA" id="ARBA00022527"/>
    </source>
</evidence>
<dbReference type="GO" id="GO:0030246">
    <property type="term" value="F:carbohydrate binding"/>
    <property type="evidence" value="ECO:0007669"/>
    <property type="project" value="UniProtKB-KW"/>
</dbReference>
<feature type="domain" description="Bulb-type lectin" evidence="22">
    <location>
        <begin position="73"/>
        <end position="199"/>
    </location>
</feature>
<evidence type="ECO:0000256" key="4">
    <source>
        <dbReference type="ARBA" id="ARBA00022679"/>
    </source>
</evidence>
<comment type="catalytic activity">
    <reaction evidence="16 18">
        <text>L-threonyl-[protein] + ATP = O-phospho-L-threonyl-[protein] + ADP + H(+)</text>
        <dbReference type="Rhea" id="RHEA:46608"/>
        <dbReference type="Rhea" id="RHEA-COMP:11060"/>
        <dbReference type="Rhea" id="RHEA-COMP:11605"/>
        <dbReference type="ChEBI" id="CHEBI:15378"/>
        <dbReference type="ChEBI" id="CHEBI:30013"/>
        <dbReference type="ChEBI" id="CHEBI:30616"/>
        <dbReference type="ChEBI" id="CHEBI:61977"/>
        <dbReference type="ChEBI" id="CHEBI:456216"/>
        <dbReference type="EC" id="2.7.11.1"/>
    </reaction>
</comment>
<evidence type="ECO:0000256" key="17">
    <source>
        <dbReference type="ARBA" id="ARBA00048679"/>
    </source>
</evidence>
<feature type="domain" description="Protein kinase" evidence="21">
    <location>
        <begin position="525"/>
        <end position="803"/>
    </location>
</feature>
<dbReference type="PROSITE" id="PS00108">
    <property type="entry name" value="PROTEIN_KINASE_ST"/>
    <property type="match status" value="1"/>
</dbReference>
<keyword evidence="5 20" id="KW-0812">Transmembrane</keyword>
<dbReference type="SMART" id="SM00108">
    <property type="entry name" value="B_lectin"/>
    <property type="match status" value="1"/>
</dbReference>
<dbReference type="GO" id="GO:0005524">
    <property type="term" value="F:ATP binding"/>
    <property type="evidence" value="ECO:0007669"/>
    <property type="project" value="UniProtKB-KW"/>
</dbReference>
<keyword evidence="13" id="KW-1015">Disulfide bond</keyword>
<dbReference type="GO" id="GO:0005886">
    <property type="term" value="C:plasma membrane"/>
    <property type="evidence" value="ECO:0007669"/>
    <property type="project" value="UniProtKB-SubCell"/>
</dbReference>
<dbReference type="Pfam" id="PF01453">
    <property type="entry name" value="B_lectin"/>
    <property type="match status" value="1"/>
</dbReference>
<evidence type="ECO:0000256" key="7">
    <source>
        <dbReference type="ARBA" id="ARBA00022734"/>
    </source>
</evidence>
<name>A0A6P4AD51_ZIZJJ</name>
<dbReference type="PROSITE" id="PS50927">
    <property type="entry name" value="BULB_LECTIN"/>
    <property type="match status" value="1"/>
</dbReference>
<dbReference type="InterPro" id="IPR000719">
    <property type="entry name" value="Prot_kinase_dom"/>
</dbReference>
<comment type="similarity">
    <text evidence="18">Belongs to the protein kinase superfamily. Ser/Thr protein kinase family.</text>
</comment>
<keyword evidence="2" id="KW-1003">Cell membrane</keyword>
<accession>A0A6P4AD51</accession>
<dbReference type="RefSeq" id="XP_015892281.4">
    <property type="nucleotide sequence ID" value="XM_016036795.4"/>
</dbReference>
<dbReference type="KEGG" id="zju:107426575"/>
<dbReference type="AlphaFoldDB" id="A0A6P4AD51"/>
<dbReference type="Proteomes" id="UP001652623">
    <property type="component" value="Chromosome 9"/>
</dbReference>
<keyword evidence="14" id="KW-0675">Receptor</keyword>
<dbReference type="Gene3D" id="2.90.10.10">
    <property type="entry name" value="Bulb-type lectin domain"/>
    <property type="match status" value="1"/>
</dbReference>
<keyword evidence="15" id="KW-0325">Glycoprotein</keyword>
<evidence type="ECO:0000256" key="11">
    <source>
        <dbReference type="ARBA" id="ARBA00022989"/>
    </source>
</evidence>
<keyword evidence="9 18" id="KW-0418">Kinase</keyword>
<evidence type="ECO:0000256" key="9">
    <source>
        <dbReference type="ARBA" id="ARBA00022777"/>
    </source>
</evidence>
<proteinExistence type="inferred from homology"/>
<keyword evidence="7" id="KW-0430">Lectin</keyword>
<evidence type="ECO:0000256" key="2">
    <source>
        <dbReference type="ARBA" id="ARBA00022475"/>
    </source>
</evidence>
<evidence type="ECO:0000313" key="23">
    <source>
        <dbReference type="Proteomes" id="UP001652623"/>
    </source>
</evidence>
<evidence type="ECO:0000256" key="16">
    <source>
        <dbReference type="ARBA" id="ARBA00047899"/>
    </source>
</evidence>
<dbReference type="GeneID" id="107426575"/>
<organism evidence="23 24">
    <name type="scientific">Ziziphus jujuba</name>
    <name type="common">Chinese jujube</name>
    <name type="synonym">Ziziphus sativa</name>
    <dbReference type="NCBI Taxonomy" id="326968"/>
    <lineage>
        <taxon>Eukaryota</taxon>
        <taxon>Viridiplantae</taxon>
        <taxon>Streptophyta</taxon>
        <taxon>Embryophyta</taxon>
        <taxon>Tracheophyta</taxon>
        <taxon>Spermatophyta</taxon>
        <taxon>Magnoliopsida</taxon>
        <taxon>eudicotyledons</taxon>
        <taxon>Gunneridae</taxon>
        <taxon>Pentapetalae</taxon>
        <taxon>rosids</taxon>
        <taxon>fabids</taxon>
        <taxon>Rosales</taxon>
        <taxon>Rhamnaceae</taxon>
        <taxon>Paliureae</taxon>
        <taxon>Ziziphus</taxon>
    </lineage>
</organism>
<evidence type="ECO:0000256" key="1">
    <source>
        <dbReference type="ARBA" id="ARBA00004251"/>
    </source>
</evidence>
<dbReference type="SUPFAM" id="SSF51110">
    <property type="entry name" value="alpha-D-mannose-specific plant lectins"/>
    <property type="match status" value="1"/>
</dbReference>
<dbReference type="PROSITE" id="PS50011">
    <property type="entry name" value="PROTEIN_KINASE_DOM"/>
    <property type="match status" value="1"/>
</dbReference>
<keyword evidence="12 20" id="KW-0472">Membrane</keyword>
<keyword evidence="4 18" id="KW-0808">Transferase</keyword>